<sequence length="183" mass="19225">MSFIYSTTFPTSSVTYYSADATRTQGSLSTIETSATKETNEQVFIHYGTFSALPFIVRFKQEELGSATTTGSVTATGAETGTNTGGSPTKAPSDNSLSTAAKAGIGVGAALGAVILLGLGFFLYRRRATSQKNQVNSSNLTSNEFKAELHNETIRPKELDATHSSAYPGLPPLAPAELGTDSR</sequence>
<accession>A0ACB6FUE3</accession>
<organism evidence="1 2">
    <name type="scientific">Alternaria gaisen</name>
    <dbReference type="NCBI Taxonomy" id="167740"/>
    <lineage>
        <taxon>Eukaryota</taxon>
        <taxon>Fungi</taxon>
        <taxon>Dikarya</taxon>
        <taxon>Ascomycota</taxon>
        <taxon>Pezizomycotina</taxon>
        <taxon>Dothideomycetes</taxon>
        <taxon>Pleosporomycetidae</taxon>
        <taxon>Pleosporales</taxon>
        <taxon>Pleosporineae</taxon>
        <taxon>Pleosporaceae</taxon>
        <taxon>Alternaria</taxon>
        <taxon>Alternaria sect. Alternaria</taxon>
    </lineage>
</organism>
<evidence type="ECO:0000313" key="2">
    <source>
        <dbReference type="Proteomes" id="UP000293547"/>
    </source>
</evidence>
<dbReference type="EMBL" id="PDWZ02000003">
    <property type="protein sequence ID" value="KAB2107996.1"/>
    <property type="molecule type" value="Genomic_DNA"/>
</dbReference>
<dbReference type="Proteomes" id="UP000293547">
    <property type="component" value="Unassembled WGS sequence"/>
</dbReference>
<reference evidence="1 2" key="1">
    <citation type="journal article" date="2019" name="bioRxiv">
        <title>Genomics, evolutionary history and diagnostics of the Alternaria alternata species group including apple and Asian pear pathotypes.</title>
        <authorList>
            <person name="Armitage A.D."/>
            <person name="Cockerton H.M."/>
            <person name="Sreenivasaprasad S."/>
            <person name="Woodhall J.W."/>
            <person name="Lane C.R."/>
            <person name="Harrison R.J."/>
            <person name="Clarkson J.P."/>
        </authorList>
    </citation>
    <scope>NUCLEOTIDE SEQUENCE [LARGE SCALE GENOMIC DNA]</scope>
    <source>
        <strain evidence="1 2">FERA 650</strain>
    </source>
</reference>
<name>A0ACB6FUE3_9PLEO</name>
<comment type="caution">
    <text evidence="1">The sequence shown here is derived from an EMBL/GenBank/DDBJ whole genome shotgun (WGS) entry which is preliminary data.</text>
</comment>
<proteinExistence type="predicted"/>
<evidence type="ECO:0000313" key="1">
    <source>
        <dbReference type="EMBL" id="KAB2107996.1"/>
    </source>
</evidence>
<gene>
    <name evidence="1" type="ORF">AG0111_0g3642</name>
</gene>
<protein>
    <submittedName>
        <fullName evidence="1">Uncharacterized protein</fullName>
    </submittedName>
</protein>
<keyword evidence="2" id="KW-1185">Reference proteome</keyword>